<evidence type="ECO:0000313" key="2">
    <source>
        <dbReference type="EMBL" id="ABD87261.1"/>
    </source>
</evidence>
<dbReference type="AlphaFoldDB" id="Q218C5"/>
<dbReference type="STRING" id="316056.RPC_1702"/>
<accession>Q218C5</accession>
<sequence>MPGRLQVAVSAASTNCDRRDSLSTQISSESLFETFRVGLLRFKSPPAVIPGREQLELRASQESITPAGDMDSGLARSSNSQSGMTAAFGLDASIPTECSSAEHR</sequence>
<proteinExistence type="predicted"/>
<gene>
    <name evidence="2" type="ordered locus">RPC_1702</name>
</gene>
<dbReference type="KEGG" id="rpc:RPC_1702"/>
<reference evidence="2" key="1">
    <citation type="submission" date="2006-03" db="EMBL/GenBank/DDBJ databases">
        <title>Complete sequence of Rhodopseudomonas palustris BisB18.</title>
        <authorList>
            <consortium name="US DOE Joint Genome Institute"/>
            <person name="Copeland A."/>
            <person name="Lucas S."/>
            <person name="Lapidus A."/>
            <person name="Barry K."/>
            <person name="Detter J.C."/>
            <person name="Glavina del Rio T."/>
            <person name="Hammon N."/>
            <person name="Israni S."/>
            <person name="Dalin E."/>
            <person name="Tice H."/>
            <person name="Pitluck S."/>
            <person name="Chain P."/>
            <person name="Malfatti S."/>
            <person name="Shin M."/>
            <person name="Vergez L."/>
            <person name="Schmutz J."/>
            <person name="Larimer F."/>
            <person name="Land M."/>
            <person name="Hauser L."/>
            <person name="Pelletier D.A."/>
            <person name="Kyrpides N."/>
            <person name="Anderson I."/>
            <person name="Oda Y."/>
            <person name="Harwood C.S."/>
            <person name="Richardson P."/>
        </authorList>
    </citation>
    <scope>NUCLEOTIDE SEQUENCE [LARGE SCALE GENOMIC DNA]</scope>
    <source>
        <strain evidence="2">BisB18</strain>
    </source>
</reference>
<name>Q218C5_RHOPB</name>
<organism evidence="2">
    <name type="scientific">Rhodopseudomonas palustris (strain BisB18)</name>
    <dbReference type="NCBI Taxonomy" id="316056"/>
    <lineage>
        <taxon>Bacteria</taxon>
        <taxon>Pseudomonadati</taxon>
        <taxon>Pseudomonadota</taxon>
        <taxon>Alphaproteobacteria</taxon>
        <taxon>Hyphomicrobiales</taxon>
        <taxon>Nitrobacteraceae</taxon>
        <taxon>Rhodopseudomonas</taxon>
    </lineage>
</organism>
<feature type="region of interest" description="Disordered" evidence="1">
    <location>
        <begin position="59"/>
        <end position="81"/>
    </location>
</feature>
<dbReference type="HOGENOM" id="CLU_2248042_0_0_5"/>
<protein>
    <submittedName>
        <fullName evidence="2">Uncharacterized protein</fullName>
    </submittedName>
</protein>
<evidence type="ECO:0000256" key="1">
    <source>
        <dbReference type="SAM" id="MobiDB-lite"/>
    </source>
</evidence>
<dbReference type="EMBL" id="CP000301">
    <property type="protein sequence ID" value="ABD87261.1"/>
    <property type="molecule type" value="Genomic_DNA"/>
</dbReference>